<keyword evidence="11" id="KW-1278">Translocase</keyword>
<evidence type="ECO:0000313" key="18">
    <source>
        <dbReference type="EMBL" id="CCG08541.1"/>
    </source>
</evidence>
<feature type="transmembrane region" description="Helical" evidence="15">
    <location>
        <begin position="258"/>
        <end position="280"/>
    </location>
</feature>
<feature type="transmembrane region" description="Helical" evidence="15">
    <location>
        <begin position="471"/>
        <end position="498"/>
    </location>
</feature>
<evidence type="ECO:0000256" key="7">
    <source>
        <dbReference type="ARBA" id="ARBA00022723"/>
    </source>
</evidence>
<dbReference type="HOGENOM" id="CLU_001771_0_3_5"/>
<keyword evidence="6 15" id="KW-0812">Transmembrane</keyword>
<evidence type="ECO:0000259" key="16">
    <source>
        <dbReference type="Pfam" id="PF00122"/>
    </source>
</evidence>
<dbReference type="PANTHER" id="PTHR43520">
    <property type="entry name" value="ATP7, ISOFORM B"/>
    <property type="match status" value="1"/>
</dbReference>
<dbReference type="InterPro" id="IPR018303">
    <property type="entry name" value="ATPase_P-typ_P_site"/>
</dbReference>
<keyword evidence="13" id="KW-0406">Ion transport</keyword>
<feature type="transmembrane region" description="Helical" evidence="15">
    <location>
        <begin position="781"/>
        <end position="797"/>
    </location>
</feature>
<feature type="domain" description="Putative metal-binding" evidence="17">
    <location>
        <begin position="15"/>
        <end position="58"/>
    </location>
</feature>
<dbReference type="SUPFAM" id="SSF81665">
    <property type="entry name" value="Calcium ATPase, transmembrane domain M"/>
    <property type="match status" value="1"/>
</dbReference>
<dbReference type="GO" id="GO:0055070">
    <property type="term" value="P:copper ion homeostasis"/>
    <property type="evidence" value="ECO:0007669"/>
    <property type="project" value="TreeGrafter"/>
</dbReference>
<feature type="transmembrane region" description="Helical" evidence="15">
    <location>
        <begin position="225"/>
        <end position="246"/>
    </location>
</feature>
<accession>H6SKM6</accession>
<feature type="transmembrane region" description="Helical" evidence="15">
    <location>
        <begin position="191"/>
        <end position="213"/>
    </location>
</feature>
<keyword evidence="12 15" id="KW-1133">Transmembrane helix</keyword>
<comment type="subcellular location">
    <subcellularLocation>
        <location evidence="1">Cell membrane</location>
        <topology evidence="1">Multi-pass membrane protein</topology>
    </subcellularLocation>
</comment>
<dbReference type="InterPro" id="IPR023298">
    <property type="entry name" value="ATPase_P-typ_TM_dom_sf"/>
</dbReference>
<comment type="similarity">
    <text evidence="2 15">Belongs to the cation transport ATPase (P-type) (TC 3.A.3) family. Type IB subfamily.</text>
</comment>
<evidence type="ECO:0000256" key="13">
    <source>
        <dbReference type="ARBA" id="ARBA00023065"/>
    </source>
</evidence>
<proteinExistence type="inferred from homology"/>
<dbReference type="InterPro" id="IPR023299">
    <property type="entry name" value="ATPase_P-typ_cyto_dom_N"/>
</dbReference>
<dbReference type="InterPro" id="IPR059000">
    <property type="entry name" value="ATPase_P-type_domA"/>
</dbReference>
<sequence>MTAVPCTLGATLLRACLHCGQPVPPGSAGGPDYCCAGCQAARALIEGSGLGGYYERRCLDPTARPLTPDPLEIPGFEGHLRLEPRPDGTAEASLALMIEGLQCAACVWLIEHLLARQPEVLWARLNMTTRRLTLRFIPTPSDPLTATAALEAGADLGVGRILEPVWRIGYRLIPFDPERLDRAEITQSRRLMRALAVAGFAAGNIMMLSAGVWSGAGMGPLTRDLMHWLSALIAVPAVLYAVGPFARPALQALRAGHVTMDVPITLAVVLATAVSLAETAQGGEHAYFDAATMLLFFLLVGRVLENRARSRARRMAGQWLGLEAAALTVLDAEGRPVQRPPGKVRRGDIVLVATGERIGVDGTVLEGLSSIDASMLTGESLPQPVGPGSPVFAGTVNREGPLRLRTEALGPDTVLADIVRLMETATQGKARYVALADRVARLYGPGVHLLALATFFGWWQGAGAALSEAVMIATAVLIVTCPCALALAAPAVGVVACGRLLRRGILVKSPTALERLARIDHVVFDKTGTLTTGTPDLHPATPSLPLGWDAADLLAAAAVAANSRHPLARALVRAAGPVAPLAGVREHPGEGLSWAGPLGQTHLGARAFCLEAGDSVVLPAQDLLDPEEAGPPGPELWFARPGRPLVRFVFEDRPRADARETIRALRRQGMGVEVLSGDRPAVVATIAQQVGLGVWWAGRSPADKAARLADLAADGHRVLMVGDGLNDAPALAGASVSMSPTTALDLARTVADIVFQGERLISVMEAWQVARQSEAVIRQNLAFSLVYNLALVPLAMLGEVTPLIAAALMSGSSLVVTLNALRVGRRLA</sequence>
<evidence type="ECO:0000256" key="11">
    <source>
        <dbReference type="ARBA" id="ARBA00022967"/>
    </source>
</evidence>
<dbReference type="GO" id="GO:0016887">
    <property type="term" value="F:ATP hydrolysis activity"/>
    <property type="evidence" value="ECO:0007669"/>
    <property type="project" value="InterPro"/>
</dbReference>
<dbReference type="GO" id="GO:0005524">
    <property type="term" value="F:ATP binding"/>
    <property type="evidence" value="ECO:0007669"/>
    <property type="project" value="UniProtKB-UniRule"/>
</dbReference>
<evidence type="ECO:0000256" key="8">
    <source>
        <dbReference type="ARBA" id="ARBA00022741"/>
    </source>
</evidence>
<dbReference type="AlphaFoldDB" id="H6SKM6"/>
<dbReference type="STRING" id="1150469.RSPPHO_01915"/>
<dbReference type="EC" id="3.6.3.4" evidence="18"/>
<dbReference type="Pfam" id="PF00122">
    <property type="entry name" value="E1-E2_ATPase"/>
    <property type="match status" value="1"/>
</dbReference>
<evidence type="ECO:0000256" key="10">
    <source>
        <dbReference type="ARBA" id="ARBA00022842"/>
    </source>
</evidence>
<feature type="domain" description="P-type ATPase A" evidence="16">
    <location>
        <begin position="328"/>
        <end position="423"/>
    </location>
</feature>
<dbReference type="PROSITE" id="PS00154">
    <property type="entry name" value="ATPASE_E1_E2"/>
    <property type="match status" value="1"/>
</dbReference>
<evidence type="ECO:0000256" key="5">
    <source>
        <dbReference type="ARBA" id="ARBA00022553"/>
    </source>
</evidence>
<evidence type="ECO:0000256" key="2">
    <source>
        <dbReference type="ARBA" id="ARBA00006024"/>
    </source>
</evidence>
<evidence type="ECO:0000256" key="9">
    <source>
        <dbReference type="ARBA" id="ARBA00022840"/>
    </source>
</evidence>
<dbReference type="Gene3D" id="3.40.50.1000">
    <property type="entry name" value="HAD superfamily/HAD-like"/>
    <property type="match status" value="1"/>
</dbReference>
<dbReference type="GO" id="GO:0043682">
    <property type="term" value="F:P-type divalent copper transporter activity"/>
    <property type="evidence" value="ECO:0007669"/>
    <property type="project" value="TreeGrafter"/>
</dbReference>
<name>H6SKM6_PARPM</name>
<keyword evidence="14 15" id="KW-0472">Membrane</keyword>
<evidence type="ECO:0000256" key="4">
    <source>
        <dbReference type="ARBA" id="ARBA00022475"/>
    </source>
</evidence>
<dbReference type="Gene3D" id="2.70.150.10">
    <property type="entry name" value="Calcium-transporting ATPase, cytoplasmic transduction domain A"/>
    <property type="match status" value="1"/>
</dbReference>
<feature type="transmembrane region" description="Helical" evidence="15">
    <location>
        <begin position="803"/>
        <end position="821"/>
    </location>
</feature>
<dbReference type="InterPro" id="IPR001757">
    <property type="entry name" value="P_typ_ATPase"/>
</dbReference>
<dbReference type="SUPFAM" id="SSF55008">
    <property type="entry name" value="HMA, heavy metal-associated domain"/>
    <property type="match status" value="1"/>
</dbReference>
<dbReference type="InterPro" id="IPR027256">
    <property type="entry name" value="P-typ_ATPase_IB"/>
</dbReference>
<dbReference type="Pfam" id="PF12156">
    <property type="entry name" value="ATPase-cat_bd"/>
    <property type="match status" value="1"/>
</dbReference>
<dbReference type="Pfam" id="PF00702">
    <property type="entry name" value="Hydrolase"/>
    <property type="match status" value="1"/>
</dbReference>
<dbReference type="Gene3D" id="3.40.1110.10">
    <property type="entry name" value="Calcium-transporting ATPase, cytoplasmic domain N"/>
    <property type="match status" value="1"/>
</dbReference>
<dbReference type="SUPFAM" id="SSF56784">
    <property type="entry name" value="HAD-like"/>
    <property type="match status" value="1"/>
</dbReference>
<keyword evidence="3" id="KW-0813">Transport</keyword>
<keyword evidence="5" id="KW-0597">Phosphoprotein</keyword>
<dbReference type="Proteomes" id="UP000033220">
    <property type="component" value="Chromosome DSM 122"/>
</dbReference>
<keyword evidence="8 15" id="KW-0547">Nucleotide-binding</keyword>
<evidence type="ECO:0000256" key="12">
    <source>
        <dbReference type="ARBA" id="ARBA00022989"/>
    </source>
</evidence>
<dbReference type="InterPro" id="IPR021993">
    <property type="entry name" value="ATPase-cat-bd"/>
</dbReference>
<dbReference type="InterPro" id="IPR006121">
    <property type="entry name" value="HMA_dom"/>
</dbReference>
<keyword evidence="9 15" id="KW-0067">ATP-binding</keyword>
<evidence type="ECO:0000256" key="6">
    <source>
        <dbReference type="ARBA" id="ARBA00022692"/>
    </source>
</evidence>
<evidence type="ECO:0000313" key="19">
    <source>
        <dbReference type="Proteomes" id="UP000033220"/>
    </source>
</evidence>
<dbReference type="PANTHER" id="PTHR43520:SF5">
    <property type="entry name" value="CATION-TRANSPORTING P-TYPE ATPASE-RELATED"/>
    <property type="match status" value="1"/>
</dbReference>
<keyword evidence="19" id="KW-1185">Reference proteome</keyword>
<evidence type="ECO:0000256" key="14">
    <source>
        <dbReference type="ARBA" id="ARBA00023136"/>
    </source>
</evidence>
<keyword evidence="7 15" id="KW-0479">Metal-binding</keyword>
<dbReference type="NCBIfam" id="TIGR01494">
    <property type="entry name" value="ATPase_P-type"/>
    <property type="match status" value="2"/>
</dbReference>
<dbReference type="PATRIC" id="fig|1150469.3.peg.2153"/>
<organism evidence="18 19">
    <name type="scientific">Pararhodospirillum photometricum DSM 122</name>
    <dbReference type="NCBI Taxonomy" id="1150469"/>
    <lineage>
        <taxon>Bacteria</taxon>
        <taxon>Pseudomonadati</taxon>
        <taxon>Pseudomonadota</taxon>
        <taxon>Alphaproteobacteria</taxon>
        <taxon>Rhodospirillales</taxon>
        <taxon>Rhodospirillaceae</taxon>
        <taxon>Pararhodospirillum</taxon>
    </lineage>
</organism>
<feature type="transmembrane region" description="Helical" evidence="15">
    <location>
        <begin position="439"/>
        <end position="459"/>
    </location>
</feature>
<gene>
    <name evidence="18" type="ORF">RSPPHO_01915</name>
</gene>
<evidence type="ECO:0000256" key="1">
    <source>
        <dbReference type="ARBA" id="ARBA00004651"/>
    </source>
</evidence>
<dbReference type="InterPro" id="IPR036412">
    <property type="entry name" value="HAD-like_sf"/>
</dbReference>
<evidence type="ECO:0000259" key="17">
    <source>
        <dbReference type="Pfam" id="PF12156"/>
    </source>
</evidence>
<dbReference type="GO" id="GO:0005886">
    <property type="term" value="C:plasma membrane"/>
    <property type="evidence" value="ECO:0007669"/>
    <property type="project" value="UniProtKB-SubCell"/>
</dbReference>
<reference evidence="18 19" key="1">
    <citation type="submission" date="2012-02" db="EMBL/GenBank/DDBJ databases">
        <title>Shotgun genome sequence of Phaeospirillum photometricum DSM 122.</title>
        <authorList>
            <person name="Duquesne K."/>
            <person name="Sturgis J."/>
        </authorList>
    </citation>
    <scope>NUCLEOTIDE SEQUENCE [LARGE SCALE GENOMIC DNA]</scope>
    <source>
        <strain evidence="19">DSM122</strain>
    </source>
</reference>
<dbReference type="SUPFAM" id="SSF81653">
    <property type="entry name" value="Calcium ATPase, transduction domain A"/>
    <property type="match status" value="1"/>
</dbReference>
<dbReference type="NCBIfam" id="TIGR01525">
    <property type="entry name" value="ATPase-IB_hvy"/>
    <property type="match status" value="1"/>
</dbReference>
<evidence type="ECO:0000256" key="3">
    <source>
        <dbReference type="ARBA" id="ARBA00022448"/>
    </source>
</evidence>
<dbReference type="InterPro" id="IPR008250">
    <property type="entry name" value="ATPase_P-typ_transduc_dom_A_sf"/>
</dbReference>
<dbReference type="InterPro" id="IPR023214">
    <property type="entry name" value="HAD_sf"/>
</dbReference>
<keyword evidence="4 15" id="KW-1003">Cell membrane</keyword>
<dbReference type="KEGG" id="rpm:RSPPHO_01915"/>
<dbReference type="EMBL" id="HE663493">
    <property type="protein sequence ID" value="CCG08541.1"/>
    <property type="molecule type" value="Genomic_DNA"/>
</dbReference>
<protein>
    <submittedName>
        <fullName evidence="18">Copper-translocating P-type ATPase</fullName>
        <ecNumber evidence="18">3.6.3.4</ecNumber>
    </submittedName>
</protein>
<dbReference type="eggNOG" id="COG2217">
    <property type="taxonomic scope" value="Bacteria"/>
</dbReference>
<keyword evidence="10" id="KW-0460">Magnesium</keyword>
<dbReference type="PRINTS" id="PR00119">
    <property type="entry name" value="CATATPASE"/>
</dbReference>
<dbReference type="Gene3D" id="3.30.70.100">
    <property type="match status" value="1"/>
</dbReference>
<evidence type="ECO:0000256" key="15">
    <source>
        <dbReference type="RuleBase" id="RU362081"/>
    </source>
</evidence>
<dbReference type="InterPro" id="IPR036163">
    <property type="entry name" value="HMA_dom_sf"/>
</dbReference>
<dbReference type="CDD" id="cd00371">
    <property type="entry name" value="HMA"/>
    <property type="match status" value="1"/>
</dbReference>
<keyword evidence="18" id="KW-0378">Hydrolase</keyword>
<feature type="transmembrane region" description="Helical" evidence="15">
    <location>
        <begin position="286"/>
        <end position="304"/>
    </location>
</feature>
<dbReference type="GO" id="GO:0005507">
    <property type="term" value="F:copper ion binding"/>
    <property type="evidence" value="ECO:0007669"/>
    <property type="project" value="TreeGrafter"/>
</dbReference>